<evidence type="ECO:0000313" key="2">
    <source>
        <dbReference type="EMBL" id="KIU15666.1"/>
    </source>
</evidence>
<accession>A0A0D1LI09</accession>
<protein>
    <submittedName>
        <fullName evidence="2">Uncharacterized protein</fullName>
    </submittedName>
</protein>
<evidence type="ECO:0000256" key="1">
    <source>
        <dbReference type="SAM" id="Phobius"/>
    </source>
</evidence>
<dbReference type="STRING" id="280871.TL10_17370"/>
<name>A0A0D1LI09_9MYCO</name>
<keyword evidence="1" id="KW-1133">Transmembrane helix</keyword>
<dbReference type="Proteomes" id="UP000032221">
    <property type="component" value="Unassembled WGS sequence"/>
</dbReference>
<comment type="caution">
    <text evidence="2">The sequence shown here is derived from an EMBL/GenBank/DDBJ whole genome shotgun (WGS) entry which is preliminary data.</text>
</comment>
<keyword evidence="1" id="KW-0812">Transmembrane</keyword>
<dbReference type="PATRIC" id="fig|280871.6.peg.3596"/>
<reference evidence="2 3" key="1">
    <citation type="submission" date="2015-01" db="EMBL/GenBank/DDBJ databases">
        <title>Genome sequence of Mycobacterium llatzerense and Mycobacterium immunogenum recovered from brain abscess.</title>
        <authorList>
            <person name="Greninger A.L."/>
            <person name="Langelier C."/>
            <person name="Cunningham G."/>
            <person name="Chiu C.Y."/>
            <person name="Miller S."/>
        </authorList>
    </citation>
    <scope>NUCLEOTIDE SEQUENCE [LARGE SCALE GENOMIC DNA]</scope>
    <source>
        <strain evidence="2 3">CLUC14</strain>
    </source>
</reference>
<keyword evidence="3" id="KW-1185">Reference proteome</keyword>
<organism evidence="2 3">
    <name type="scientific">Mycolicibacterium llatzerense</name>
    <dbReference type="NCBI Taxonomy" id="280871"/>
    <lineage>
        <taxon>Bacteria</taxon>
        <taxon>Bacillati</taxon>
        <taxon>Actinomycetota</taxon>
        <taxon>Actinomycetes</taxon>
        <taxon>Mycobacteriales</taxon>
        <taxon>Mycobacteriaceae</taxon>
        <taxon>Mycolicibacterium</taxon>
    </lineage>
</organism>
<dbReference type="EMBL" id="JXST01000024">
    <property type="protein sequence ID" value="KIU15666.1"/>
    <property type="molecule type" value="Genomic_DNA"/>
</dbReference>
<evidence type="ECO:0000313" key="3">
    <source>
        <dbReference type="Proteomes" id="UP000032221"/>
    </source>
</evidence>
<feature type="transmembrane region" description="Helical" evidence="1">
    <location>
        <begin position="35"/>
        <end position="54"/>
    </location>
</feature>
<sequence length="93" mass="9484">MLGGAVLGGIGWGLLAVDAVGVSGGDLHLSRIDGAYLPVAVGISLLCLVIAVVLPKVGILRTIAIALVVAPTSGWFVVGLLYMQTFAIVATWR</sequence>
<proteinExistence type="predicted"/>
<keyword evidence="1" id="KW-0472">Membrane</keyword>
<gene>
    <name evidence="2" type="ORF">TL10_17370</name>
</gene>
<feature type="transmembrane region" description="Helical" evidence="1">
    <location>
        <begin position="66"/>
        <end position="92"/>
    </location>
</feature>
<dbReference type="AlphaFoldDB" id="A0A0D1LI09"/>